<evidence type="ECO:0000256" key="3">
    <source>
        <dbReference type="ARBA" id="ARBA00023027"/>
    </source>
</evidence>
<dbReference type="PANTHER" id="PTHR11496:SF102">
    <property type="entry name" value="ALCOHOL DEHYDROGENASE 4"/>
    <property type="match status" value="1"/>
</dbReference>
<keyword evidence="7" id="KW-1185">Reference proteome</keyword>
<dbReference type="EMBL" id="CP042304">
    <property type="protein sequence ID" value="QDZ09773.1"/>
    <property type="molecule type" value="Genomic_DNA"/>
</dbReference>
<dbReference type="InterPro" id="IPR039697">
    <property type="entry name" value="Alcohol_dehydrogenase_Fe"/>
</dbReference>
<dbReference type="SUPFAM" id="SSF56796">
    <property type="entry name" value="Dehydroquinate synthase-like"/>
    <property type="match status" value="1"/>
</dbReference>
<dbReference type="Gene3D" id="1.20.1090.10">
    <property type="entry name" value="Dehydroquinate synthase-like - alpha domain"/>
    <property type="match status" value="1"/>
</dbReference>
<dbReference type="AlphaFoldDB" id="A0A5B8LNQ6"/>
<organism evidence="6 7">
    <name type="scientific">Devosia ginsengisoli</name>
    <dbReference type="NCBI Taxonomy" id="400770"/>
    <lineage>
        <taxon>Bacteria</taxon>
        <taxon>Pseudomonadati</taxon>
        <taxon>Pseudomonadota</taxon>
        <taxon>Alphaproteobacteria</taxon>
        <taxon>Hyphomicrobiales</taxon>
        <taxon>Devosiaceae</taxon>
        <taxon>Devosia</taxon>
    </lineage>
</organism>
<proteinExistence type="inferred from homology"/>
<sequence>MQAFVYQALSQRVVFGFGTLATIGDELGALGLSRALVLSTPQQRASAEALAAQLGSKAVGVYPDAAMHTPTDVTEKAMVVVGQLKADCVVSLGGGSTTGLGKAIAFRTDLPQIVIPTSYAGSEATPILGETENGAKVTKRDPRILPEVIVYDVDLTMTLPAAMTVTSGMNAIAHSVEALYTQDRNPIISMLAQQGIEALVRALPAIRANGDDREARSDALFGAWACGTCLGAVGMALHHKICHVLGGSFDLPHAEVHTVILPHATAYNERAVPDLLAPVARSLGAASAGGGLWDFAQGLDAPLTLAGIGMRESDLDRAADIACANPYWNPQPIVRDEIRQLLDDAYFGRRPGR</sequence>
<feature type="domain" description="Alcohol dehydrogenase iron-type/glycerol dehydrogenase GldA" evidence="4">
    <location>
        <begin position="11"/>
        <end position="152"/>
    </location>
</feature>
<evidence type="ECO:0000259" key="4">
    <source>
        <dbReference type="Pfam" id="PF00465"/>
    </source>
</evidence>
<keyword evidence="2" id="KW-0560">Oxidoreductase</keyword>
<dbReference type="InterPro" id="IPR056798">
    <property type="entry name" value="ADH_Fe_C"/>
</dbReference>
<reference evidence="6 7" key="1">
    <citation type="submission" date="2019-07" db="EMBL/GenBank/DDBJ databases">
        <title>Full genome sequence of Devosia sp. Gsoil 520.</title>
        <authorList>
            <person name="Im W.-T."/>
        </authorList>
    </citation>
    <scope>NUCLEOTIDE SEQUENCE [LARGE SCALE GENOMIC DNA]</scope>
    <source>
        <strain evidence="6 7">Gsoil 520</strain>
    </source>
</reference>
<dbReference type="GO" id="GO:0046872">
    <property type="term" value="F:metal ion binding"/>
    <property type="evidence" value="ECO:0007669"/>
    <property type="project" value="InterPro"/>
</dbReference>
<dbReference type="Gene3D" id="3.40.50.1970">
    <property type="match status" value="1"/>
</dbReference>
<dbReference type="PANTHER" id="PTHR11496">
    <property type="entry name" value="ALCOHOL DEHYDROGENASE"/>
    <property type="match status" value="1"/>
</dbReference>
<comment type="similarity">
    <text evidence="1">Belongs to the iron-containing alcohol dehydrogenase family.</text>
</comment>
<evidence type="ECO:0000256" key="2">
    <source>
        <dbReference type="ARBA" id="ARBA00023002"/>
    </source>
</evidence>
<dbReference type="RefSeq" id="WP_146288582.1">
    <property type="nucleotide sequence ID" value="NZ_CP042304.1"/>
</dbReference>
<evidence type="ECO:0000259" key="5">
    <source>
        <dbReference type="Pfam" id="PF25137"/>
    </source>
</evidence>
<evidence type="ECO:0000313" key="7">
    <source>
        <dbReference type="Proteomes" id="UP000315364"/>
    </source>
</evidence>
<keyword evidence="3" id="KW-0520">NAD</keyword>
<dbReference type="Proteomes" id="UP000315364">
    <property type="component" value="Chromosome"/>
</dbReference>
<dbReference type="Pfam" id="PF25137">
    <property type="entry name" value="ADH_Fe_C"/>
    <property type="match status" value="1"/>
</dbReference>
<name>A0A5B8LNQ6_9HYPH</name>
<dbReference type="Pfam" id="PF00465">
    <property type="entry name" value="Fe-ADH"/>
    <property type="match status" value="1"/>
</dbReference>
<dbReference type="InterPro" id="IPR001670">
    <property type="entry name" value="ADH_Fe/GldA"/>
</dbReference>
<protein>
    <submittedName>
        <fullName evidence="6">Maleylacetate reductase</fullName>
    </submittedName>
</protein>
<dbReference type="InterPro" id="IPR034786">
    <property type="entry name" value="MAR"/>
</dbReference>
<evidence type="ECO:0000313" key="6">
    <source>
        <dbReference type="EMBL" id="QDZ09773.1"/>
    </source>
</evidence>
<feature type="domain" description="Fe-containing alcohol dehydrogenase-like C-terminal" evidence="5">
    <location>
        <begin position="164"/>
        <end position="346"/>
    </location>
</feature>
<dbReference type="CDD" id="cd08177">
    <property type="entry name" value="MAR"/>
    <property type="match status" value="1"/>
</dbReference>
<dbReference type="KEGG" id="dea:FPZ08_02845"/>
<gene>
    <name evidence="6" type="ORF">FPZ08_02845</name>
</gene>
<dbReference type="GO" id="GO:0018506">
    <property type="term" value="F:maleylacetate reductase activity"/>
    <property type="evidence" value="ECO:0007669"/>
    <property type="project" value="InterPro"/>
</dbReference>
<accession>A0A5B8LNQ6</accession>
<evidence type="ECO:0000256" key="1">
    <source>
        <dbReference type="ARBA" id="ARBA00007358"/>
    </source>
</evidence>
<dbReference type="OrthoDB" id="3812122at2"/>
<dbReference type="GO" id="GO:0004022">
    <property type="term" value="F:alcohol dehydrogenase (NAD+) activity"/>
    <property type="evidence" value="ECO:0007669"/>
    <property type="project" value="TreeGrafter"/>
</dbReference>